<evidence type="ECO:0000313" key="3">
    <source>
        <dbReference type="Proteomes" id="UP001153954"/>
    </source>
</evidence>
<proteinExistence type="predicted"/>
<dbReference type="AlphaFoldDB" id="A0AAU9TNH1"/>
<evidence type="ECO:0000313" key="2">
    <source>
        <dbReference type="EMBL" id="CAH2089134.1"/>
    </source>
</evidence>
<sequence>MPPVLRRIEIAPNSGKVTLYLGSRDGSDTISRVGRQCYNIHVVGPKAKTKPAYAKIIDYYRPYIKDTQVYTIPEDCPSQISENKNDYHASDNLFNEARSLTDSGEIIISHEYSFEDIPEGIPLDDPIYDYDNIIKRNDYEIVNDVKTKQEYAHNISMKLNNEDTKTNELQNEKENLEKLTMKQNIEKNTGNEQSTVQIDSEKTIENKQERDELKNISITKDNTQVVVKEMKQGVGNPSLSTFHVIDSEKDLDFPTGVEGPIPAIALPPKNFIPPPVTGMYIYFNNTVTRGTIT</sequence>
<dbReference type="InterPro" id="IPR036595">
    <property type="entry name" value="A-macroglobulin_rcpt-bd_sf"/>
</dbReference>
<gene>
    <name evidence="2" type="ORF">EEDITHA_LOCUS5221</name>
</gene>
<dbReference type="EMBL" id="CAKOGL010000008">
    <property type="protein sequence ID" value="CAH2089134.1"/>
    <property type="molecule type" value="Genomic_DNA"/>
</dbReference>
<evidence type="ECO:0000256" key="1">
    <source>
        <dbReference type="SAM" id="Coils"/>
    </source>
</evidence>
<comment type="caution">
    <text evidence="2">The sequence shown here is derived from an EMBL/GenBank/DDBJ whole genome shotgun (WGS) entry which is preliminary data.</text>
</comment>
<keyword evidence="3" id="KW-1185">Reference proteome</keyword>
<protein>
    <submittedName>
        <fullName evidence="2">Uncharacterized protein</fullName>
    </submittedName>
</protein>
<feature type="coiled-coil region" evidence="1">
    <location>
        <begin position="159"/>
        <end position="189"/>
    </location>
</feature>
<organism evidence="2 3">
    <name type="scientific">Euphydryas editha</name>
    <name type="common">Edith's checkerspot</name>
    <dbReference type="NCBI Taxonomy" id="104508"/>
    <lineage>
        <taxon>Eukaryota</taxon>
        <taxon>Metazoa</taxon>
        <taxon>Ecdysozoa</taxon>
        <taxon>Arthropoda</taxon>
        <taxon>Hexapoda</taxon>
        <taxon>Insecta</taxon>
        <taxon>Pterygota</taxon>
        <taxon>Neoptera</taxon>
        <taxon>Endopterygota</taxon>
        <taxon>Lepidoptera</taxon>
        <taxon>Glossata</taxon>
        <taxon>Ditrysia</taxon>
        <taxon>Papilionoidea</taxon>
        <taxon>Nymphalidae</taxon>
        <taxon>Nymphalinae</taxon>
        <taxon>Euphydryas</taxon>
    </lineage>
</organism>
<dbReference type="Gene3D" id="2.60.40.690">
    <property type="entry name" value="Alpha-macroglobulin, receptor-binding domain"/>
    <property type="match status" value="1"/>
</dbReference>
<accession>A0AAU9TNH1</accession>
<keyword evidence="1" id="KW-0175">Coiled coil</keyword>
<dbReference type="Proteomes" id="UP001153954">
    <property type="component" value="Unassembled WGS sequence"/>
</dbReference>
<dbReference type="SUPFAM" id="SSF49410">
    <property type="entry name" value="Alpha-macroglobulin receptor domain"/>
    <property type="match status" value="1"/>
</dbReference>
<reference evidence="2" key="1">
    <citation type="submission" date="2022-03" db="EMBL/GenBank/DDBJ databases">
        <authorList>
            <person name="Tunstrom K."/>
        </authorList>
    </citation>
    <scope>NUCLEOTIDE SEQUENCE</scope>
</reference>
<name>A0AAU9TNH1_EUPED</name>
<dbReference type="GO" id="GO:0005576">
    <property type="term" value="C:extracellular region"/>
    <property type="evidence" value="ECO:0007669"/>
    <property type="project" value="InterPro"/>
</dbReference>